<dbReference type="Proteomes" id="UP000325723">
    <property type="component" value="Unassembled WGS sequence"/>
</dbReference>
<dbReference type="InterPro" id="IPR050277">
    <property type="entry name" value="Sodium:Solute_Symporter"/>
</dbReference>
<feature type="transmembrane region" description="Helical" evidence="13">
    <location>
        <begin position="457"/>
        <end position="476"/>
    </location>
</feature>
<comment type="subcellular location">
    <subcellularLocation>
        <location evidence="1">Cell membrane</location>
        <topology evidence="1">Multi-pass membrane protein</topology>
    </subcellularLocation>
</comment>
<accession>A0A8H2RIK2</accession>
<evidence type="ECO:0000256" key="2">
    <source>
        <dbReference type="ARBA" id="ARBA00006434"/>
    </source>
</evidence>
<dbReference type="NCBIfam" id="TIGR00813">
    <property type="entry name" value="sss"/>
    <property type="match status" value="1"/>
</dbReference>
<dbReference type="PROSITE" id="PS50283">
    <property type="entry name" value="NA_SOLUT_SYMP_3"/>
    <property type="match status" value="1"/>
</dbReference>
<comment type="caution">
    <text evidence="15">The sequence shown here is derived from an EMBL/GenBank/DDBJ whole genome shotgun (WGS) entry which is preliminary data.</text>
</comment>
<feature type="transmembrane region" description="Helical" evidence="13">
    <location>
        <begin position="496"/>
        <end position="514"/>
    </location>
</feature>
<evidence type="ECO:0000256" key="9">
    <source>
        <dbReference type="ARBA" id="ARBA00023065"/>
    </source>
</evidence>
<dbReference type="PROSITE" id="PS00456">
    <property type="entry name" value="NA_SOLUT_SYMP_1"/>
    <property type="match status" value="1"/>
</dbReference>
<evidence type="ECO:0000313" key="16">
    <source>
        <dbReference type="Proteomes" id="UP000325723"/>
    </source>
</evidence>
<dbReference type="GO" id="GO:0006847">
    <property type="term" value="P:plasma membrane acetate transport"/>
    <property type="evidence" value="ECO:0007669"/>
    <property type="project" value="TreeGrafter"/>
</dbReference>
<name>A0A8H2RIK2_PSEFL</name>
<dbReference type="CDD" id="cd11480">
    <property type="entry name" value="SLC5sbd_u4"/>
    <property type="match status" value="1"/>
</dbReference>
<evidence type="ECO:0000256" key="12">
    <source>
        <dbReference type="RuleBase" id="RU362091"/>
    </source>
</evidence>
<keyword evidence="4" id="KW-1003">Cell membrane</keyword>
<evidence type="ECO:0000256" key="6">
    <source>
        <dbReference type="ARBA" id="ARBA00022847"/>
    </source>
</evidence>
<dbReference type="AlphaFoldDB" id="A0A8H2RIK2"/>
<dbReference type="EMBL" id="CABVIE010000011">
    <property type="protein sequence ID" value="VVP15822.1"/>
    <property type="molecule type" value="Genomic_DNA"/>
</dbReference>
<reference evidence="15 16" key="1">
    <citation type="submission" date="2019-09" db="EMBL/GenBank/DDBJ databases">
        <authorList>
            <person name="Chandra G."/>
            <person name="Truman W A."/>
        </authorList>
    </citation>
    <scope>NUCLEOTIDE SEQUENCE [LARGE SCALE GENOMIC DNA]</scope>
    <source>
        <strain evidence="15">PS900</strain>
    </source>
</reference>
<dbReference type="RefSeq" id="WP_224789101.1">
    <property type="nucleotide sequence ID" value="NZ_CABVIE010000011.1"/>
</dbReference>
<feature type="transmembrane region" description="Helical" evidence="13">
    <location>
        <begin position="99"/>
        <end position="121"/>
    </location>
</feature>
<dbReference type="Pfam" id="PF00474">
    <property type="entry name" value="SSF"/>
    <property type="match status" value="1"/>
</dbReference>
<evidence type="ECO:0000256" key="14">
    <source>
        <dbReference type="SAM" id="SignalP"/>
    </source>
</evidence>
<dbReference type="InterPro" id="IPR018212">
    <property type="entry name" value="Na/solute_symporter_CS"/>
</dbReference>
<evidence type="ECO:0000256" key="13">
    <source>
        <dbReference type="SAM" id="Phobius"/>
    </source>
</evidence>
<sequence>MIKRLMLMAASWLPVQAMAQPLGNDGPSNVAVACFLAVIALTLGITYWAARRTKNASDFYNAGGQISGFQNGLAIAGDAMSAGALLGLTALVFNSGFDGLVYAIGYTTGLPLVVFLMAGKLRRLGKFTFVDVVCSRLEGKSIRLFSAFASLTIVLFYLVAQMVSAGQLIQLLFGIDYVYAITLVGVLMVLYVAFGGMMATTWVQIIKAVLMLSTCLLMSVLVLHRVGLSFEHLLSAAVGVHPKGLAVLYPASLPKDPVSGISLGVALMLGTAGLPHVLMRFFTVPDARAARTSVLWATLVMNSFYAMIFVLGFGALYLLRADGSFIDAAGNLVGGGNTAALHLASVLGGEPLFGFLSAVAFATILAVVAGLTISGASAISHDVYGTLAHKDRSSEKSEMKIMRMSVLGLGVIAILLGLVFKNQNVAYMISLAFSISCSSTFPVLILAIYWGRLTTAGAVWGGSVGLASSLVMTVLGPSVWVKSLGFASPIITLDPPALVTVPLAFAVCIGVSCLKKTGRPSFAKHLQLKQVVSDE</sequence>
<dbReference type="GO" id="GO:0015293">
    <property type="term" value="F:symporter activity"/>
    <property type="evidence" value="ECO:0007669"/>
    <property type="project" value="UniProtKB-KW"/>
</dbReference>
<evidence type="ECO:0000256" key="5">
    <source>
        <dbReference type="ARBA" id="ARBA00022692"/>
    </source>
</evidence>
<keyword evidence="8" id="KW-0915">Sodium</keyword>
<dbReference type="GO" id="GO:0015123">
    <property type="term" value="F:acetate transmembrane transporter activity"/>
    <property type="evidence" value="ECO:0007669"/>
    <property type="project" value="TreeGrafter"/>
</dbReference>
<gene>
    <name evidence="15" type="primary">actP_3</name>
    <name evidence="15" type="ORF">PS900_03587</name>
</gene>
<proteinExistence type="inferred from homology"/>
<keyword evidence="3" id="KW-0813">Transport</keyword>
<feature type="transmembrane region" description="Helical" evidence="13">
    <location>
        <begin position="29"/>
        <end position="50"/>
    </location>
</feature>
<keyword evidence="9" id="KW-0406">Ion transport</keyword>
<feature type="chain" id="PRO_5034592599" evidence="14">
    <location>
        <begin position="20"/>
        <end position="535"/>
    </location>
</feature>
<evidence type="ECO:0000256" key="7">
    <source>
        <dbReference type="ARBA" id="ARBA00022989"/>
    </source>
</evidence>
<feature type="transmembrane region" description="Helical" evidence="13">
    <location>
        <begin position="261"/>
        <end position="282"/>
    </location>
</feature>
<keyword evidence="7 13" id="KW-1133">Transmembrane helix</keyword>
<feature type="transmembrane region" description="Helical" evidence="13">
    <location>
        <begin position="352"/>
        <end position="380"/>
    </location>
</feature>
<keyword evidence="10 13" id="KW-0472">Membrane</keyword>
<keyword evidence="11" id="KW-0739">Sodium transport</keyword>
<feature type="transmembrane region" description="Helical" evidence="13">
    <location>
        <begin position="142"/>
        <end position="163"/>
    </location>
</feature>
<evidence type="ECO:0000256" key="1">
    <source>
        <dbReference type="ARBA" id="ARBA00004651"/>
    </source>
</evidence>
<dbReference type="InterPro" id="IPR038377">
    <property type="entry name" value="Na/Glc_symporter_sf"/>
</dbReference>
<evidence type="ECO:0000256" key="11">
    <source>
        <dbReference type="ARBA" id="ARBA00023201"/>
    </source>
</evidence>
<keyword evidence="14" id="KW-0732">Signal</keyword>
<dbReference type="GO" id="GO:0005886">
    <property type="term" value="C:plasma membrane"/>
    <property type="evidence" value="ECO:0007669"/>
    <property type="project" value="UniProtKB-SubCell"/>
</dbReference>
<evidence type="ECO:0000256" key="4">
    <source>
        <dbReference type="ARBA" id="ARBA00022475"/>
    </source>
</evidence>
<evidence type="ECO:0000256" key="8">
    <source>
        <dbReference type="ARBA" id="ARBA00023053"/>
    </source>
</evidence>
<feature type="transmembrane region" description="Helical" evidence="13">
    <location>
        <begin position="401"/>
        <end position="420"/>
    </location>
</feature>
<dbReference type="InterPro" id="IPR001734">
    <property type="entry name" value="Na/solute_symporter"/>
</dbReference>
<keyword evidence="5 13" id="KW-0812">Transmembrane</keyword>
<dbReference type="GO" id="GO:0006814">
    <property type="term" value="P:sodium ion transport"/>
    <property type="evidence" value="ECO:0007669"/>
    <property type="project" value="UniProtKB-KW"/>
</dbReference>
<organism evidence="15 16">
    <name type="scientific">Pseudomonas fluorescens</name>
    <dbReference type="NCBI Taxonomy" id="294"/>
    <lineage>
        <taxon>Bacteria</taxon>
        <taxon>Pseudomonadati</taxon>
        <taxon>Pseudomonadota</taxon>
        <taxon>Gammaproteobacteria</taxon>
        <taxon>Pseudomonadales</taxon>
        <taxon>Pseudomonadaceae</taxon>
        <taxon>Pseudomonas</taxon>
    </lineage>
</organism>
<feature type="transmembrane region" description="Helical" evidence="13">
    <location>
        <begin position="426"/>
        <end position="450"/>
    </location>
</feature>
<evidence type="ECO:0000313" key="15">
    <source>
        <dbReference type="EMBL" id="VVP15822.1"/>
    </source>
</evidence>
<feature type="transmembrane region" description="Helical" evidence="13">
    <location>
        <begin position="169"/>
        <end position="193"/>
    </location>
</feature>
<feature type="transmembrane region" description="Helical" evidence="13">
    <location>
        <begin position="294"/>
        <end position="319"/>
    </location>
</feature>
<feature type="transmembrane region" description="Helical" evidence="13">
    <location>
        <begin position="205"/>
        <end position="224"/>
    </location>
</feature>
<feature type="signal peptide" evidence="14">
    <location>
        <begin position="1"/>
        <end position="19"/>
    </location>
</feature>
<feature type="transmembrane region" description="Helical" evidence="13">
    <location>
        <begin position="71"/>
        <end position="93"/>
    </location>
</feature>
<dbReference type="PANTHER" id="PTHR48086:SF6">
    <property type="entry name" value="CATION_ACETATE SYMPORTER ACTP"/>
    <property type="match status" value="1"/>
</dbReference>
<protein>
    <submittedName>
        <fullName evidence="15">Cation/acetate symporter ActP</fullName>
    </submittedName>
</protein>
<dbReference type="PANTHER" id="PTHR48086">
    <property type="entry name" value="SODIUM/PROLINE SYMPORTER-RELATED"/>
    <property type="match status" value="1"/>
</dbReference>
<dbReference type="Gene3D" id="1.20.1730.10">
    <property type="entry name" value="Sodium/glucose cotransporter"/>
    <property type="match status" value="1"/>
</dbReference>
<keyword evidence="6" id="KW-0769">Symport</keyword>
<comment type="similarity">
    <text evidence="2 12">Belongs to the sodium:solute symporter (SSF) (TC 2.A.21) family.</text>
</comment>
<evidence type="ECO:0000256" key="10">
    <source>
        <dbReference type="ARBA" id="ARBA00023136"/>
    </source>
</evidence>
<evidence type="ECO:0000256" key="3">
    <source>
        <dbReference type="ARBA" id="ARBA00022448"/>
    </source>
</evidence>